<gene>
    <name evidence="1" type="ORF">DZC52_08570</name>
</gene>
<protein>
    <submittedName>
        <fullName evidence="1">DUF192 domain-containing protein</fullName>
    </submittedName>
</protein>
<keyword evidence="2" id="KW-1185">Reference proteome</keyword>
<proteinExistence type="predicted"/>
<dbReference type="PANTHER" id="PTHR37953:SF1">
    <property type="entry name" value="UPF0127 PROTEIN MJ1496"/>
    <property type="match status" value="1"/>
</dbReference>
<dbReference type="OrthoDB" id="5526466at2"/>
<dbReference type="Gene3D" id="2.60.120.1140">
    <property type="entry name" value="Protein of unknown function DUF192"/>
    <property type="match status" value="1"/>
</dbReference>
<accession>A0A3E1K8H2</accession>
<dbReference type="EMBL" id="QUZK01000036">
    <property type="protein sequence ID" value="RFF30367.1"/>
    <property type="molecule type" value="Genomic_DNA"/>
</dbReference>
<dbReference type="Proteomes" id="UP000260351">
    <property type="component" value="Unassembled WGS sequence"/>
</dbReference>
<evidence type="ECO:0000313" key="1">
    <source>
        <dbReference type="EMBL" id="RFF30367.1"/>
    </source>
</evidence>
<sequence>MLAVSGCDAGGPWVEVEGQRFSVEIADDDATRAQGLMFRDEMADDHGMLFIFPDQRPRSFWMKNTRIALDIIYIDRDFEVVSISADTPPCRSRNRRCPSYPSEGPAQYVLEINGGLAAKYGIEPGDRIEVGNIAALENDS</sequence>
<dbReference type="InterPro" id="IPR038695">
    <property type="entry name" value="Saro_0823-like_sf"/>
</dbReference>
<evidence type="ECO:0000313" key="2">
    <source>
        <dbReference type="Proteomes" id="UP000260351"/>
    </source>
</evidence>
<comment type="caution">
    <text evidence="1">The sequence shown here is derived from an EMBL/GenBank/DDBJ whole genome shotgun (WGS) entry which is preliminary data.</text>
</comment>
<dbReference type="PANTHER" id="PTHR37953">
    <property type="entry name" value="UPF0127 PROTEIN MJ1496"/>
    <property type="match status" value="1"/>
</dbReference>
<name>A0A3E1K8H2_9GAMM</name>
<dbReference type="AlphaFoldDB" id="A0A3E1K8H2"/>
<reference evidence="1 2" key="1">
    <citation type="submission" date="2018-08" db="EMBL/GenBank/DDBJ databases">
        <title>Wenzhouxiangella salilacus sp. nov., a novel bacterium isolated from a saline lake in Xinjiang Province, China.</title>
        <authorList>
            <person name="Han S."/>
        </authorList>
    </citation>
    <scope>NUCLEOTIDE SEQUENCE [LARGE SCALE GENOMIC DNA]</scope>
    <source>
        <strain evidence="1 2">XDB06</strain>
    </source>
</reference>
<dbReference type="Pfam" id="PF02643">
    <property type="entry name" value="DUF192"/>
    <property type="match status" value="1"/>
</dbReference>
<dbReference type="InterPro" id="IPR003795">
    <property type="entry name" value="DUF192"/>
</dbReference>
<organism evidence="1 2">
    <name type="scientific">Wenzhouxiangella sediminis</name>
    <dbReference type="NCBI Taxonomy" id="1792836"/>
    <lineage>
        <taxon>Bacteria</taxon>
        <taxon>Pseudomonadati</taxon>
        <taxon>Pseudomonadota</taxon>
        <taxon>Gammaproteobacteria</taxon>
        <taxon>Chromatiales</taxon>
        <taxon>Wenzhouxiangellaceae</taxon>
        <taxon>Wenzhouxiangella</taxon>
    </lineage>
</organism>